<dbReference type="KEGG" id="pmic:NW74_07080"/>
<evidence type="ECO:0000313" key="2">
    <source>
        <dbReference type="EMBL" id="MBF1307010.1"/>
    </source>
</evidence>
<dbReference type="InterPro" id="IPR051815">
    <property type="entry name" value="Molybdate_resp_trans_reg"/>
</dbReference>
<evidence type="ECO:0000313" key="1">
    <source>
        <dbReference type="EMBL" id="AIZ37102.1"/>
    </source>
</evidence>
<dbReference type="Proteomes" id="UP001141458">
    <property type="component" value="Unassembled WGS sequence"/>
</dbReference>
<dbReference type="InterPro" id="IPR036390">
    <property type="entry name" value="WH_DNA-bd_sf"/>
</dbReference>
<organism evidence="1 5">
    <name type="scientific">Parvimonas micra</name>
    <dbReference type="NCBI Taxonomy" id="33033"/>
    <lineage>
        <taxon>Bacteria</taxon>
        <taxon>Bacillati</taxon>
        <taxon>Bacillota</taxon>
        <taxon>Tissierellia</taxon>
        <taxon>Tissierellales</taxon>
        <taxon>Peptoniphilaceae</taxon>
        <taxon>Parvimonas</taxon>
    </lineage>
</organism>
<dbReference type="RefSeq" id="WP_004832704.1">
    <property type="nucleotide sequence ID" value="NZ_BHYQ01000004.1"/>
</dbReference>
<evidence type="ECO:0000313" key="4">
    <source>
        <dbReference type="EMBL" id="WBB31030.1"/>
    </source>
</evidence>
<gene>
    <name evidence="2" type="ORF">HXM94_04440</name>
    <name evidence="4" type="ORF">NM222_00720</name>
    <name evidence="3" type="ORF">NND69_03660</name>
    <name evidence="1" type="ORF">NW74_07080</name>
</gene>
<dbReference type="Proteomes" id="UP001210690">
    <property type="component" value="Chromosome"/>
</dbReference>
<dbReference type="EMBL" id="JABZRE010000012">
    <property type="protein sequence ID" value="MBF1307010.1"/>
    <property type="molecule type" value="Genomic_DNA"/>
</dbReference>
<dbReference type="GeneID" id="93385066"/>
<reference evidence="1 5" key="1">
    <citation type="submission" date="2014-10" db="EMBL/GenBank/DDBJ databases">
        <title>Complete genome sequence of Parvimonas micra KCOM 1535 (= ChDC B708).</title>
        <authorList>
            <person name="Kook J.-K."/>
            <person name="Park S.-N."/>
            <person name="Lim Y.K."/>
            <person name="Roh H."/>
        </authorList>
    </citation>
    <scope>NUCLEOTIDE SEQUENCE [LARGE SCALE GENOMIC DNA]</scope>
    <source>
        <strain evidence="1">KCOM 1535</strain>
        <strain evidence="5">KCOM 1535 / ChDC B708</strain>
    </source>
</reference>
<dbReference type="EMBL" id="CP101412">
    <property type="protein sequence ID" value="WBB31030.1"/>
    <property type="molecule type" value="Genomic_DNA"/>
</dbReference>
<reference evidence="3" key="3">
    <citation type="submission" date="2022-07" db="EMBL/GenBank/DDBJ databases">
        <title>Parvimonas micra travels from the subgingival sulcus of the human oral cavity to the colorectal adenocarcinoma.</title>
        <authorList>
            <person name="Conde-Perez K."/>
            <person name="Buetas E."/>
            <person name="Aja-Macaya P."/>
            <person name="Martin-De Arribas E."/>
            <person name="Iglesias-Corras I."/>
            <person name="Trigo-Tasende N."/>
            <person name="Nasser-Ali M."/>
            <person name="Estevez L.S."/>
            <person name="Rumbo-Feal S."/>
            <person name="Otero-Alen B."/>
            <person name="Noguera J.F."/>
            <person name="Concha A."/>
            <person name="Pardinas-Lopez S."/>
            <person name="Carda-Dieguez M."/>
            <person name="Gomez-Randulfe I."/>
            <person name="Martinez-Lago N."/>
            <person name="Ladra S."/>
            <person name="Aparicio L.A."/>
            <person name="Bou G."/>
            <person name="Mira A."/>
            <person name="Vallejo J.A."/>
            <person name="Poza M."/>
        </authorList>
    </citation>
    <scope>NUCLEOTIDE SEQUENCE</scope>
    <source>
        <strain evidence="4">PM102KC-G-1</strain>
        <strain evidence="3">PM79KC-AC-4</strain>
    </source>
</reference>
<sequence length="120" mass="13920">MLEFPQKFNVKITLYNKDYSFGNGLYRLLLLIDEYKSINRACKEMRMAYSKAYKMILRSEKDLNCKLLVGKIGGKGGGGSTLTPEARKLISFYEKVNLETKEFVKNEIEKFEKEISQTEN</sequence>
<dbReference type="AlphaFoldDB" id="A0A0B4S2X6"/>
<accession>A0A0B4S2X6</accession>
<dbReference type="Gene3D" id="1.10.10.10">
    <property type="entry name" value="Winged helix-like DNA-binding domain superfamily/Winged helix DNA-binding domain"/>
    <property type="match status" value="1"/>
</dbReference>
<dbReference type="OrthoDB" id="285216at2"/>
<dbReference type="InterPro" id="IPR036388">
    <property type="entry name" value="WH-like_DNA-bd_sf"/>
</dbReference>
<protein>
    <submittedName>
        <fullName evidence="1">LysR family transcriptional regulator</fullName>
    </submittedName>
</protein>
<proteinExistence type="predicted"/>
<dbReference type="PANTHER" id="PTHR30432:SF1">
    <property type="entry name" value="DNA-BINDING TRANSCRIPTIONAL DUAL REGULATOR MODE"/>
    <property type="match status" value="1"/>
</dbReference>
<dbReference type="STRING" id="33033.NW74_07080"/>
<dbReference type="EMBL" id="JANDZV010000002">
    <property type="protein sequence ID" value="MCZ7407459.1"/>
    <property type="molecule type" value="Genomic_DNA"/>
</dbReference>
<dbReference type="Proteomes" id="UP000031386">
    <property type="component" value="Chromosome"/>
</dbReference>
<evidence type="ECO:0000313" key="5">
    <source>
        <dbReference type="Proteomes" id="UP000031386"/>
    </source>
</evidence>
<dbReference type="SUPFAM" id="SSF46785">
    <property type="entry name" value="Winged helix' DNA-binding domain"/>
    <property type="match status" value="1"/>
</dbReference>
<name>A0A0B4S2X6_9FIRM</name>
<dbReference type="EMBL" id="CP009761">
    <property type="protein sequence ID" value="AIZ37102.1"/>
    <property type="molecule type" value="Genomic_DNA"/>
</dbReference>
<reference evidence="2" key="2">
    <citation type="submission" date="2020-04" db="EMBL/GenBank/DDBJ databases">
        <title>Deep metagenomics examines the oral microbiome during advanced dental caries in children, revealing novel taxa and co-occurrences with host molecules.</title>
        <authorList>
            <person name="Baker J.L."/>
            <person name="Morton J.T."/>
            <person name="Dinis M."/>
            <person name="Alvarez R."/>
            <person name="Tran N.C."/>
            <person name="Knight R."/>
            <person name="Edlund A."/>
        </authorList>
    </citation>
    <scope>NUCLEOTIDE SEQUENCE</scope>
    <source>
        <strain evidence="2">JCVI_23_bin.11</strain>
    </source>
</reference>
<keyword evidence="5" id="KW-1185">Reference proteome</keyword>
<dbReference type="PANTHER" id="PTHR30432">
    <property type="entry name" value="TRANSCRIPTIONAL REGULATOR MODE"/>
    <property type="match status" value="1"/>
</dbReference>
<dbReference type="Proteomes" id="UP000758611">
    <property type="component" value="Unassembled WGS sequence"/>
</dbReference>
<evidence type="ECO:0000313" key="3">
    <source>
        <dbReference type="EMBL" id="MCZ7407459.1"/>
    </source>
</evidence>